<evidence type="ECO:0000313" key="1">
    <source>
        <dbReference type="EMBL" id="CAG5095625.1"/>
    </source>
</evidence>
<organism evidence="1 2">
    <name type="scientific">Cotesia congregata</name>
    <name type="common">Parasitoid wasp</name>
    <name type="synonym">Apanteles congregatus</name>
    <dbReference type="NCBI Taxonomy" id="51543"/>
    <lineage>
        <taxon>Eukaryota</taxon>
        <taxon>Metazoa</taxon>
        <taxon>Ecdysozoa</taxon>
        <taxon>Arthropoda</taxon>
        <taxon>Hexapoda</taxon>
        <taxon>Insecta</taxon>
        <taxon>Pterygota</taxon>
        <taxon>Neoptera</taxon>
        <taxon>Endopterygota</taxon>
        <taxon>Hymenoptera</taxon>
        <taxon>Apocrita</taxon>
        <taxon>Ichneumonoidea</taxon>
        <taxon>Braconidae</taxon>
        <taxon>Microgastrinae</taxon>
        <taxon>Cotesia</taxon>
    </lineage>
</organism>
<accession>A0A8J2MPI2</accession>
<gene>
    <name evidence="1" type="ORF">HICCMSTLAB_LOCUS7802</name>
</gene>
<sequence>MKKKFFHSSERSIFIYKKKIIIKKIYNNSSCVRSIEDLDTRHSERLAAKKNFINFKVPNFTSTIYESSFVVSCIRLWEELPEDLVKAPSIDTFKNKIFHHLFELDI</sequence>
<dbReference type="AlphaFoldDB" id="A0A8J2MPI2"/>
<evidence type="ECO:0000313" key="2">
    <source>
        <dbReference type="Proteomes" id="UP000786811"/>
    </source>
</evidence>
<keyword evidence="2" id="KW-1185">Reference proteome</keyword>
<proteinExistence type="predicted"/>
<dbReference type="EMBL" id="CAJNRD030001121">
    <property type="protein sequence ID" value="CAG5095625.1"/>
    <property type="molecule type" value="Genomic_DNA"/>
</dbReference>
<comment type="caution">
    <text evidence="1">The sequence shown here is derived from an EMBL/GenBank/DDBJ whole genome shotgun (WGS) entry which is preliminary data.</text>
</comment>
<dbReference type="Proteomes" id="UP000786811">
    <property type="component" value="Unassembled WGS sequence"/>
</dbReference>
<name>A0A8J2MPI2_COTCN</name>
<reference evidence="1" key="1">
    <citation type="submission" date="2021-04" db="EMBL/GenBank/DDBJ databases">
        <authorList>
            <person name="Chebbi M.A.C M."/>
        </authorList>
    </citation>
    <scope>NUCLEOTIDE SEQUENCE</scope>
</reference>
<dbReference type="OrthoDB" id="8002964at2759"/>
<protein>
    <submittedName>
        <fullName evidence="1">Uncharacterized protein</fullName>
    </submittedName>
</protein>